<organism evidence="1 2">
    <name type="scientific">Lyophyllum shimeji</name>
    <name type="common">Hon-shimeji</name>
    <name type="synonym">Tricholoma shimeji</name>
    <dbReference type="NCBI Taxonomy" id="47721"/>
    <lineage>
        <taxon>Eukaryota</taxon>
        <taxon>Fungi</taxon>
        <taxon>Dikarya</taxon>
        <taxon>Basidiomycota</taxon>
        <taxon>Agaricomycotina</taxon>
        <taxon>Agaricomycetes</taxon>
        <taxon>Agaricomycetidae</taxon>
        <taxon>Agaricales</taxon>
        <taxon>Tricholomatineae</taxon>
        <taxon>Lyophyllaceae</taxon>
        <taxon>Lyophyllum</taxon>
    </lineage>
</organism>
<comment type="caution">
    <text evidence="1">The sequence shown here is derived from an EMBL/GenBank/DDBJ whole genome shotgun (WGS) entry which is preliminary data.</text>
</comment>
<evidence type="ECO:0000313" key="1">
    <source>
        <dbReference type="EMBL" id="GLB42821.1"/>
    </source>
</evidence>
<evidence type="ECO:0000313" key="2">
    <source>
        <dbReference type="Proteomes" id="UP001063166"/>
    </source>
</evidence>
<name>A0A9P3UU46_LYOSH</name>
<keyword evidence="2" id="KW-1185">Reference proteome</keyword>
<proteinExistence type="predicted"/>
<accession>A0A9P3UU46</accession>
<dbReference type="EMBL" id="BRPK01000012">
    <property type="protein sequence ID" value="GLB42821.1"/>
    <property type="molecule type" value="Genomic_DNA"/>
</dbReference>
<dbReference type="AlphaFoldDB" id="A0A9P3UU46"/>
<gene>
    <name evidence="1" type="ORF">LshimejAT787_1202700</name>
</gene>
<dbReference type="Proteomes" id="UP001063166">
    <property type="component" value="Unassembled WGS sequence"/>
</dbReference>
<protein>
    <submittedName>
        <fullName evidence="1">Uncharacterized protein</fullName>
    </submittedName>
</protein>
<reference evidence="1" key="1">
    <citation type="submission" date="2022-07" db="EMBL/GenBank/DDBJ databases">
        <title>The genome of Lyophyllum shimeji provides insight into the initial evolution of ectomycorrhizal fungal genome.</title>
        <authorList>
            <person name="Kobayashi Y."/>
            <person name="Shibata T."/>
            <person name="Hirakawa H."/>
            <person name="Shigenobu S."/>
            <person name="Nishiyama T."/>
            <person name="Yamada A."/>
            <person name="Hasebe M."/>
            <person name="Kawaguchi M."/>
        </authorList>
    </citation>
    <scope>NUCLEOTIDE SEQUENCE</scope>
    <source>
        <strain evidence="1">AT787</strain>
    </source>
</reference>
<sequence>MGDLIMLLVSSIYAASVFTPVCIEEIIHLARVVTALESAAKTLTTTTRLQHIAEQILETTGILKSLVDEASNVVYTMLCSERVRTDADIMTLYYIDRVKHLAKSVSTFGHVEVTS</sequence>